<dbReference type="Proteomes" id="UP000236333">
    <property type="component" value="Unassembled WGS sequence"/>
</dbReference>
<dbReference type="EMBL" id="PGGS01000258">
    <property type="protein sequence ID" value="PNH06117.1"/>
    <property type="molecule type" value="Genomic_DNA"/>
</dbReference>
<comment type="function">
    <text evidence="1">Involved in the lipid remodeling steps of GPI-anchor maturation.</text>
</comment>
<accession>A0A2J8A0R9</accession>
<dbReference type="InterPro" id="IPR007217">
    <property type="entry name" value="Per1-like"/>
</dbReference>
<protein>
    <recommendedName>
        <fullName evidence="1">Post-GPI attachment to proteins factor 3</fullName>
    </recommendedName>
</protein>
<dbReference type="AlphaFoldDB" id="A0A2J8A0R9"/>
<dbReference type="GO" id="GO:0006506">
    <property type="term" value="P:GPI anchor biosynthetic process"/>
    <property type="evidence" value="ECO:0007669"/>
    <property type="project" value="UniProtKB-KW"/>
</dbReference>
<feature type="compositionally biased region" description="Acidic residues" evidence="2">
    <location>
        <begin position="185"/>
        <end position="199"/>
    </location>
</feature>
<keyword evidence="4" id="KW-1185">Reference proteome</keyword>
<dbReference type="OrthoDB" id="547035at2759"/>
<dbReference type="Pfam" id="PF04080">
    <property type="entry name" value="Per1"/>
    <property type="match status" value="1"/>
</dbReference>
<feature type="compositionally biased region" description="Low complexity" evidence="2">
    <location>
        <begin position="115"/>
        <end position="137"/>
    </location>
</feature>
<evidence type="ECO:0000256" key="2">
    <source>
        <dbReference type="SAM" id="MobiDB-lite"/>
    </source>
</evidence>
<proteinExistence type="inferred from homology"/>
<feature type="region of interest" description="Disordered" evidence="2">
    <location>
        <begin position="104"/>
        <end position="215"/>
    </location>
</feature>
<name>A0A2J8A0R9_9CHLO</name>
<dbReference type="GO" id="GO:0000139">
    <property type="term" value="C:Golgi membrane"/>
    <property type="evidence" value="ECO:0007669"/>
    <property type="project" value="UniProtKB-SubCell"/>
</dbReference>
<comment type="similarity">
    <text evidence="1">Belongs to the PGAP3 family.</text>
</comment>
<evidence type="ECO:0000256" key="1">
    <source>
        <dbReference type="RuleBase" id="RU365066"/>
    </source>
</evidence>
<gene>
    <name evidence="3" type="ORF">TSOC_007554</name>
</gene>
<keyword evidence="1" id="KW-0333">Golgi apparatus</keyword>
<keyword evidence="1" id="KW-0337">GPI-anchor biosynthesis</keyword>
<reference evidence="3 4" key="1">
    <citation type="journal article" date="2017" name="Mol. Biol. Evol.">
        <title>The 4-celled Tetrabaena socialis nuclear genome reveals the essential components for genetic control of cell number at the origin of multicellularity in the volvocine lineage.</title>
        <authorList>
            <person name="Featherston J."/>
            <person name="Arakaki Y."/>
            <person name="Hanschen E.R."/>
            <person name="Ferris P.J."/>
            <person name="Michod R.E."/>
            <person name="Olson B.J.S.C."/>
            <person name="Nozaki H."/>
            <person name="Durand P.M."/>
        </authorList>
    </citation>
    <scope>NUCLEOTIDE SEQUENCE [LARGE SCALE GENOMIC DNA]</scope>
    <source>
        <strain evidence="3 4">NIES-571</strain>
    </source>
</reference>
<organism evidence="3 4">
    <name type="scientific">Tetrabaena socialis</name>
    <dbReference type="NCBI Taxonomy" id="47790"/>
    <lineage>
        <taxon>Eukaryota</taxon>
        <taxon>Viridiplantae</taxon>
        <taxon>Chlorophyta</taxon>
        <taxon>core chlorophytes</taxon>
        <taxon>Chlorophyceae</taxon>
        <taxon>CS clade</taxon>
        <taxon>Chlamydomonadales</taxon>
        <taxon>Tetrabaenaceae</taxon>
        <taxon>Tetrabaena</taxon>
    </lineage>
</organism>
<comment type="subcellular location">
    <subcellularLocation>
        <location evidence="1">Golgi apparatus membrane</location>
        <topology evidence="1">Multi-pass membrane protein</topology>
    </subcellularLocation>
</comment>
<comment type="caution">
    <text evidence="3">The sequence shown here is derived from an EMBL/GenBank/DDBJ whole genome shotgun (WGS) entry which is preliminary data.</text>
</comment>
<feature type="compositionally biased region" description="Basic and acidic residues" evidence="2">
    <location>
        <begin position="154"/>
        <end position="170"/>
    </location>
</feature>
<evidence type="ECO:0000313" key="4">
    <source>
        <dbReference type="Proteomes" id="UP000236333"/>
    </source>
</evidence>
<sequence length="497" mass="49391">MQPQYKAVAVGALHCGGPGAGVAAGALGGGWEPAEAANLAAHATQPARGAQRLGAEAAEAERVRQQYFSTAAGGRLPAAVEKYYGKWPFVRLLGMQELATAAPQAPHALQRRTRALSGASASSGPPTSAAPPIIAGSVRRAQPAQSDSLNQPEPRAEATARTQDAEDSRAGRSTGPGLGRRGVASDEDGSSASSEDEYELPYGAGAGGAGGAVDSDSMRAVRGKEDFIRSELYYQRKLEAVQVSYREQEELVWEHLSGLVRDAAWLKAFVAGSMLDIKEALQALVLCSGSGSSCDAAIAAAAAAAAGAHDERLSPELRQAASAVALGPCKLPLPAFPRFNAGAEYGAIGDPTPLIADAPAELRSAAAAAVSPLALAGGGAGLRDVAAALRARRITAQPLQTSADLTTPRYGPVPPVARGMPGVPADEVAAAPALLPAPGAAAGGGVAAGTATAGGGGGGGVIGAIKDLASEVYAASKQGPVMTPAGGAGAPVAAGGY</sequence>
<evidence type="ECO:0000313" key="3">
    <source>
        <dbReference type="EMBL" id="PNH06117.1"/>
    </source>
</evidence>